<gene>
    <name evidence="1" type="ORF">LL252_17725</name>
</gene>
<dbReference type="Proteomes" id="UP001108027">
    <property type="component" value="Unassembled WGS sequence"/>
</dbReference>
<dbReference type="AlphaFoldDB" id="A0A9Q3YR26"/>
<dbReference type="RefSeq" id="WP_228235079.1">
    <property type="nucleotide sequence ID" value="NZ_JAJGNA010000037.1"/>
</dbReference>
<protein>
    <submittedName>
        <fullName evidence="1">Phospholipase D family protein</fullName>
    </submittedName>
</protein>
<evidence type="ECO:0000313" key="2">
    <source>
        <dbReference type="Proteomes" id="UP001108027"/>
    </source>
</evidence>
<sequence>MELMNQPFSGQLGNRLIELLNSPDYHTLNIVVAFAKNSGVLRIKDALENFRGRGGIVNVYVGVDLGGTSYEALTALLLHADSLNVIHSENDQTFHSKIYQFIGDNAGLIVVGSNNITAGGLWTNFESSVLAPVENSSAEIGPILKEVDNYIESLSSLEDSLMQMGSQDDIDKLLESGYVFKEVAQQIRLAKAAAQDGSRQRLFGNGAPAHLPYVETQKKAKVVTSVSEAPESFDFAFLKDEGNTIWFETKSMTGGSRNILDLSKKSLVELGDPKGTPFDLGDQKFMRGGVEFFGLDPAATDQKKNITLNFEGVDYFGNEILYPDGANANGTWRLQIKGASSSERKITEAFRAKGEGFLLVKKVIAFTKINDDYYSLSVFPESELENFKVASYILAWNGSTRTARQLGLIFQKIDNP</sequence>
<dbReference type="SUPFAM" id="SSF56024">
    <property type="entry name" value="Phospholipase D/nuclease"/>
    <property type="match status" value="1"/>
</dbReference>
<proteinExistence type="predicted"/>
<dbReference type="EMBL" id="JAJGNA010000037">
    <property type="protein sequence ID" value="MCC4310410.1"/>
    <property type="molecule type" value="Genomic_DNA"/>
</dbReference>
<accession>A0A9Q3YR26</accession>
<dbReference type="Gene3D" id="3.30.870.10">
    <property type="entry name" value="Endonuclease Chain A"/>
    <property type="match status" value="1"/>
</dbReference>
<name>A0A9Q3YR26_9GAMM</name>
<evidence type="ECO:0000313" key="1">
    <source>
        <dbReference type="EMBL" id="MCC4310410.1"/>
    </source>
</evidence>
<keyword evidence="2" id="KW-1185">Reference proteome</keyword>
<reference evidence="1" key="1">
    <citation type="submission" date="2021-10" db="EMBL/GenBank/DDBJ databases">
        <title>The diversity and Nitrogen Metabolism of Culturable Nitrate-Utilizing Bacteria Within the Oxygen Minimum Zone of the Changjiang (Yangtze River)Estuary.</title>
        <authorList>
            <person name="Zhang D."/>
            <person name="Zheng J."/>
            <person name="Liu S."/>
            <person name="He W."/>
        </authorList>
    </citation>
    <scope>NUCLEOTIDE SEQUENCE</scope>
    <source>
        <strain evidence="1">FXH-223</strain>
    </source>
</reference>
<organism evidence="1 2">
    <name type="scientific">Alloalcanivorax marinus</name>
    <dbReference type="NCBI Taxonomy" id="1177169"/>
    <lineage>
        <taxon>Bacteria</taxon>
        <taxon>Pseudomonadati</taxon>
        <taxon>Pseudomonadota</taxon>
        <taxon>Gammaproteobacteria</taxon>
        <taxon>Oceanospirillales</taxon>
        <taxon>Alcanivoracaceae</taxon>
        <taxon>Alloalcanivorax</taxon>
    </lineage>
</organism>
<dbReference type="CDD" id="cd09117">
    <property type="entry name" value="PLDc_Bfil_DEXD_like"/>
    <property type="match status" value="1"/>
</dbReference>
<comment type="caution">
    <text evidence="1">The sequence shown here is derived from an EMBL/GenBank/DDBJ whole genome shotgun (WGS) entry which is preliminary data.</text>
</comment>